<name>A0AAN4ZEZ4_9BILA</name>
<reference evidence="2" key="1">
    <citation type="submission" date="2022-10" db="EMBL/GenBank/DDBJ databases">
        <title>Genome assembly of Pristionchus species.</title>
        <authorList>
            <person name="Yoshida K."/>
            <person name="Sommer R.J."/>
        </authorList>
    </citation>
    <scope>NUCLEOTIDE SEQUENCE [LARGE SCALE GENOMIC DNA]</scope>
    <source>
        <strain evidence="2">RS5460</strain>
    </source>
</reference>
<proteinExistence type="predicted"/>
<accession>A0AAN4ZEZ4</accession>
<protein>
    <submittedName>
        <fullName evidence="1">Uncharacterized protein</fullName>
    </submittedName>
</protein>
<organism evidence="1 2">
    <name type="scientific">Pristionchus mayeri</name>
    <dbReference type="NCBI Taxonomy" id="1317129"/>
    <lineage>
        <taxon>Eukaryota</taxon>
        <taxon>Metazoa</taxon>
        <taxon>Ecdysozoa</taxon>
        <taxon>Nematoda</taxon>
        <taxon>Chromadorea</taxon>
        <taxon>Rhabditida</taxon>
        <taxon>Rhabditina</taxon>
        <taxon>Diplogasteromorpha</taxon>
        <taxon>Diplogasteroidea</taxon>
        <taxon>Neodiplogasteridae</taxon>
        <taxon>Pristionchus</taxon>
    </lineage>
</organism>
<dbReference type="EMBL" id="BTRK01000002">
    <property type="protein sequence ID" value="GMR39556.1"/>
    <property type="molecule type" value="Genomic_DNA"/>
</dbReference>
<sequence>HSLIMRVTCPLRVIIRSRGNALEDINTTKSIMKRYGIAQLDDHPRDAMSFRISLTPDPTITHPGTTRGRYMSLFCIRGYPRMVLDQPRSVFWKKYSTHIGWWLHRRSYSKMPVAVANQEVIANITQKTFKNILSAMRHKNLSSLAPLLLDDGILRGIERRSELSSLTKRQLRALEVSDDDFIGIDGIVNTWNRIQGAEDDPAVLLRSIRSEKSEMHNKPLMIYSVDVTAIRRKDILMPKNSCLPPPTEIIHKPPPKAYGFPSARQVYGILEFAHLGTADGKFSDESFLHNFHVYSF</sequence>
<comment type="caution">
    <text evidence="1">The sequence shown here is derived from an EMBL/GenBank/DDBJ whole genome shotgun (WGS) entry which is preliminary data.</text>
</comment>
<feature type="non-terminal residue" evidence="1">
    <location>
        <position position="1"/>
    </location>
</feature>
<evidence type="ECO:0000313" key="1">
    <source>
        <dbReference type="EMBL" id="GMR39556.1"/>
    </source>
</evidence>
<dbReference type="AlphaFoldDB" id="A0AAN4ZEZ4"/>
<evidence type="ECO:0000313" key="2">
    <source>
        <dbReference type="Proteomes" id="UP001328107"/>
    </source>
</evidence>
<keyword evidence="2" id="KW-1185">Reference proteome</keyword>
<gene>
    <name evidence="1" type="ORF">PMAYCL1PPCAC_09751</name>
</gene>
<dbReference type="Proteomes" id="UP001328107">
    <property type="component" value="Unassembled WGS sequence"/>
</dbReference>